<evidence type="ECO:0000313" key="2">
    <source>
        <dbReference type="EMBL" id="PYH47067.1"/>
    </source>
</evidence>
<accession>A0A318ZJP5</accession>
<sequence length="774" mass="88268">MHYCCYHVTVENGEKLLAFLDNSLRPNTDRPLALHEAYTLLTEIDQLEQEIRERQWIDANLEAHEHFHSEDDPDDSDTDESTDVTSLDKGCNGGCYDGNTKQVATDGVHIDEKPMEISKGSPKDTESREEPGITGLELANDDKEHTLEQNKAQPVESAENQTEGRDADTHSKAGSKSEESIPKLVSADDDHDSTGLVKHKRFEKEPCSECSTLNKLEPHRLGLRKLAMKLSRPSIRPLTIFDLPNDLLLQIFEYFRDFRVNKREIIWWAPSMPPWLGPTLDPTDNQQYRKTIPSVRLVCRLFNELASPLLCSILLVQLDQQSIDRADQLSKCPHIAQGIRGIKVGLAFRIKDHESDIKAFAAHSQNMLEGELNHWIHRLETAPTPGIVRTKYGEQAVPLNAGEVIRDNYRHILHAMKPDLPFLRPEPRAVIEDETNIDIILVQQLRDRFEQGHREYIRKYAEQVELVKSGSFSRSVAACFARLPRADSLGFCDSTEATEPWRFTLLDRAFLVEALSHPLEWEGIQMLADNPMVPGRLLFELPLEIRKAGKALRNLHVSCFPCEEMTSMMPASDRNSLERDKKLWSAMRKIFKGLRSVSYDQPFNHAQHFFETAPVSKAVLHLKKYLKAMFSGPDLERVFVFLNVYGDWQPENDHGILNLTPLVSGLQWKHIKTFQLTCAILTESELLKWCATLGPRLENLFLAGIQLIWGSWAPVLDALREKVAEAKAHHSMMPHVHMDDLQGAEMDKDEFVEVRAYRYVCGFAAAENPCRVER</sequence>
<feature type="region of interest" description="Disordered" evidence="1">
    <location>
        <begin position="66"/>
        <end position="196"/>
    </location>
</feature>
<evidence type="ECO:0008006" key="4">
    <source>
        <dbReference type="Google" id="ProtNLM"/>
    </source>
</evidence>
<dbReference type="OrthoDB" id="3759773at2759"/>
<feature type="compositionally biased region" description="Acidic residues" evidence="1">
    <location>
        <begin position="71"/>
        <end position="82"/>
    </location>
</feature>
<dbReference type="Proteomes" id="UP000248349">
    <property type="component" value="Unassembled WGS sequence"/>
</dbReference>
<dbReference type="STRING" id="1450539.A0A318ZJP5"/>
<gene>
    <name evidence="2" type="ORF">BP01DRAFT_411100</name>
</gene>
<keyword evidence="3" id="KW-1185">Reference proteome</keyword>
<proteinExistence type="predicted"/>
<dbReference type="EMBL" id="KZ821225">
    <property type="protein sequence ID" value="PYH47067.1"/>
    <property type="molecule type" value="Genomic_DNA"/>
</dbReference>
<feature type="compositionally biased region" description="Basic and acidic residues" evidence="1">
    <location>
        <begin position="162"/>
        <end position="181"/>
    </location>
</feature>
<reference evidence="2 3" key="1">
    <citation type="submission" date="2016-12" db="EMBL/GenBank/DDBJ databases">
        <title>The genomes of Aspergillus section Nigri reveals drivers in fungal speciation.</title>
        <authorList>
            <consortium name="DOE Joint Genome Institute"/>
            <person name="Vesth T.C."/>
            <person name="Nybo J."/>
            <person name="Theobald S."/>
            <person name="Brandl J."/>
            <person name="Frisvad J.C."/>
            <person name="Nielsen K.F."/>
            <person name="Lyhne E.K."/>
            <person name="Kogle M.E."/>
            <person name="Kuo A."/>
            <person name="Riley R."/>
            <person name="Clum A."/>
            <person name="Nolan M."/>
            <person name="Lipzen A."/>
            <person name="Salamov A."/>
            <person name="Henrissat B."/>
            <person name="Wiebenga A."/>
            <person name="De Vries R.P."/>
            <person name="Grigoriev I.V."/>
            <person name="Mortensen U.H."/>
            <person name="Andersen M.R."/>
            <person name="Baker S.E."/>
        </authorList>
    </citation>
    <scope>NUCLEOTIDE SEQUENCE [LARGE SCALE GENOMIC DNA]</scope>
    <source>
        <strain evidence="2 3">JOP 1030-1</strain>
    </source>
</reference>
<name>A0A318ZJP5_9EURO</name>
<feature type="compositionally biased region" description="Basic and acidic residues" evidence="1">
    <location>
        <begin position="108"/>
        <end position="131"/>
    </location>
</feature>
<dbReference type="RefSeq" id="XP_025433049.1">
    <property type="nucleotide sequence ID" value="XM_025578901.1"/>
</dbReference>
<evidence type="ECO:0000313" key="3">
    <source>
        <dbReference type="Proteomes" id="UP000248349"/>
    </source>
</evidence>
<evidence type="ECO:0000256" key="1">
    <source>
        <dbReference type="SAM" id="MobiDB-lite"/>
    </source>
</evidence>
<dbReference type="GeneID" id="37080130"/>
<dbReference type="AlphaFoldDB" id="A0A318ZJP5"/>
<organism evidence="2 3">
    <name type="scientific">Aspergillus saccharolyticus JOP 1030-1</name>
    <dbReference type="NCBI Taxonomy" id="1450539"/>
    <lineage>
        <taxon>Eukaryota</taxon>
        <taxon>Fungi</taxon>
        <taxon>Dikarya</taxon>
        <taxon>Ascomycota</taxon>
        <taxon>Pezizomycotina</taxon>
        <taxon>Eurotiomycetes</taxon>
        <taxon>Eurotiomycetidae</taxon>
        <taxon>Eurotiales</taxon>
        <taxon>Aspergillaceae</taxon>
        <taxon>Aspergillus</taxon>
        <taxon>Aspergillus subgen. Circumdati</taxon>
    </lineage>
</organism>
<protein>
    <recommendedName>
        <fullName evidence="4">F-box domain-containing protein</fullName>
    </recommendedName>
</protein>